<proteinExistence type="predicted"/>
<name>A0A810NA06_9ACTN</name>
<keyword evidence="3" id="KW-1185">Reference proteome</keyword>
<dbReference type="Proteomes" id="UP000680866">
    <property type="component" value="Chromosome"/>
</dbReference>
<dbReference type="RefSeq" id="WP_212818117.1">
    <property type="nucleotide sequence ID" value="NZ_AP023359.1"/>
</dbReference>
<reference evidence="2" key="1">
    <citation type="submission" date="2020-08" db="EMBL/GenBank/DDBJ databases">
        <title>Whole genome shotgun sequence of Polymorphospora rubra NBRC 101157.</title>
        <authorList>
            <person name="Komaki H."/>
            <person name="Tamura T."/>
        </authorList>
    </citation>
    <scope>NUCLEOTIDE SEQUENCE</scope>
    <source>
        <strain evidence="2">NBRC 101157</strain>
    </source>
</reference>
<dbReference type="AlphaFoldDB" id="A0A810NA06"/>
<evidence type="ECO:0000313" key="3">
    <source>
        <dbReference type="Proteomes" id="UP000680866"/>
    </source>
</evidence>
<gene>
    <name evidence="2" type="ORF">Prubr_59800</name>
</gene>
<dbReference type="GO" id="GO:0016491">
    <property type="term" value="F:oxidoreductase activity"/>
    <property type="evidence" value="ECO:0007669"/>
    <property type="project" value="InterPro"/>
</dbReference>
<evidence type="ECO:0008006" key="4">
    <source>
        <dbReference type="Google" id="ProtNLM"/>
    </source>
</evidence>
<dbReference type="KEGG" id="pry:Prubr_59800"/>
<dbReference type="Gene3D" id="3.40.109.10">
    <property type="entry name" value="NADH Oxidase"/>
    <property type="match status" value="1"/>
</dbReference>
<evidence type="ECO:0000256" key="1">
    <source>
        <dbReference type="SAM" id="MobiDB-lite"/>
    </source>
</evidence>
<dbReference type="EMBL" id="AP023359">
    <property type="protein sequence ID" value="BCJ68959.1"/>
    <property type="molecule type" value="Genomic_DNA"/>
</dbReference>
<evidence type="ECO:0000313" key="2">
    <source>
        <dbReference type="EMBL" id="BCJ68959.1"/>
    </source>
</evidence>
<dbReference type="SUPFAM" id="SSF55469">
    <property type="entry name" value="FMN-dependent nitroreductase-like"/>
    <property type="match status" value="1"/>
</dbReference>
<feature type="region of interest" description="Disordered" evidence="1">
    <location>
        <begin position="228"/>
        <end position="251"/>
    </location>
</feature>
<sequence length="284" mass="29477">MTSPAGLALALLRSFDAAGPPGDPLPALPPLPAVGPPVAVPVADRPPTDPLTTLSCRQAVRQFAVTPLRLPELGAAVAAGTAADRRDRPTEVDHDRLEVLIVALRVDGLATGVHRYDAVARTVTPVLPLPDRDAGAHLTAGREFAAAGAIVTVLGDIGSAVARRGAHGYRLLLTRAGAAAYAMWLDAVARDLTGCVFAGLVPAAVRRPLRCDGVRRQPLFAVALGNPHSHRVSANPSGRSPGVPPDHGRTGPISREAAMKFMNPVELDLYAEDLAESRYGAGTG</sequence>
<protein>
    <recommendedName>
        <fullName evidence="4">Nitroreductase</fullName>
    </recommendedName>
</protein>
<dbReference type="InterPro" id="IPR000415">
    <property type="entry name" value="Nitroreductase-like"/>
</dbReference>
<organism evidence="2 3">
    <name type="scientific">Polymorphospora rubra</name>
    <dbReference type="NCBI Taxonomy" id="338584"/>
    <lineage>
        <taxon>Bacteria</taxon>
        <taxon>Bacillati</taxon>
        <taxon>Actinomycetota</taxon>
        <taxon>Actinomycetes</taxon>
        <taxon>Micromonosporales</taxon>
        <taxon>Micromonosporaceae</taxon>
        <taxon>Polymorphospora</taxon>
    </lineage>
</organism>
<accession>A0A810NA06</accession>